<dbReference type="GO" id="GO:0006412">
    <property type="term" value="P:translation"/>
    <property type="evidence" value="ECO:0007669"/>
    <property type="project" value="UniProtKB-UniRule"/>
</dbReference>
<accession>A0A1G1ZKU4</accession>
<dbReference type="InterPro" id="IPR013005">
    <property type="entry name" value="Ribosomal_uL4-like"/>
</dbReference>
<dbReference type="Proteomes" id="UP000177960">
    <property type="component" value="Unassembled WGS sequence"/>
</dbReference>
<dbReference type="EMBL" id="MHJG01000003">
    <property type="protein sequence ID" value="OGY64457.1"/>
    <property type="molecule type" value="Genomic_DNA"/>
</dbReference>
<comment type="caution">
    <text evidence="7">The sequence shown here is derived from an EMBL/GenBank/DDBJ whole genome shotgun (WGS) entry which is preliminary data.</text>
</comment>
<dbReference type="NCBIfam" id="TIGR03953">
    <property type="entry name" value="rplD_bact"/>
    <property type="match status" value="1"/>
</dbReference>
<name>A0A1G1ZKU4_9BACT</name>
<comment type="function">
    <text evidence="5">One of the primary rRNA binding proteins, this protein initially binds near the 5'-end of the 23S rRNA. It is important during the early stages of 50S assembly. It makes multiple contacts with different domains of the 23S rRNA in the assembled 50S subunit and ribosome.</text>
</comment>
<dbReference type="HAMAP" id="MF_01328_B">
    <property type="entry name" value="Ribosomal_uL4_B"/>
    <property type="match status" value="1"/>
</dbReference>
<keyword evidence="5" id="KW-0694">RNA-binding</keyword>
<reference evidence="7 8" key="1">
    <citation type="journal article" date="2016" name="Nat. Commun.">
        <title>Thousands of microbial genomes shed light on interconnected biogeochemical processes in an aquifer system.</title>
        <authorList>
            <person name="Anantharaman K."/>
            <person name="Brown C.T."/>
            <person name="Hug L.A."/>
            <person name="Sharon I."/>
            <person name="Castelle C.J."/>
            <person name="Probst A.J."/>
            <person name="Thomas B.C."/>
            <person name="Singh A."/>
            <person name="Wilkins M.J."/>
            <person name="Karaoz U."/>
            <person name="Brodie E.L."/>
            <person name="Williams K.H."/>
            <person name="Hubbard S.S."/>
            <person name="Banfield J.F."/>
        </authorList>
    </citation>
    <scope>NUCLEOTIDE SEQUENCE [LARGE SCALE GENOMIC DNA]</scope>
</reference>
<dbReference type="STRING" id="1798404.A3B92_02930"/>
<gene>
    <name evidence="5" type="primary">rplD</name>
    <name evidence="7" type="ORF">A3B92_02930</name>
</gene>
<dbReference type="InterPro" id="IPR023574">
    <property type="entry name" value="Ribosomal_uL4_dom_sf"/>
</dbReference>
<feature type="region of interest" description="Disordered" evidence="6">
    <location>
        <begin position="45"/>
        <end position="78"/>
    </location>
</feature>
<dbReference type="GO" id="GO:0019843">
    <property type="term" value="F:rRNA binding"/>
    <property type="evidence" value="ECO:0007669"/>
    <property type="project" value="UniProtKB-UniRule"/>
</dbReference>
<dbReference type="AlphaFoldDB" id="A0A1G1ZKU4"/>
<keyword evidence="5" id="KW-0699">rRNA-binding</keyword>
<dbReference type="PANTHER" id="PTHR10746">
    <property type="entry name" value="50S RIBOSOMAL PROTEIN L4"/>
    <property type="match status" value="1"/>
</dbReference>
<dbReference type="Pfam" id="PF00573">
    <property type="entry name" value="Ribosomal_L4"/>
    <property type="match status" value="1"/>
</dbReference>
<organism evidence="7 8">
    <name type="scientific">Candidatus Harrisonbacteria bacterium RIFCSPHIGHO2_02_FULL_42_16</name>
    <dbReference type="NCBI Taxonomy" id="1798404"/>
    <lineage>
        <taxon>Bacteria</taxon>
        <taxon>Candidatus Harrisoniibacteriota</taxon>
    </lineage>
</organism>
<comment type="similarity">
    <text evidence="1 5">Belongs to the universal ribosomal protein uL4 family.</text>
</comment>
<dbReference type="Gene3D" id="3.40.1370.10">
    <property type="match status" value="1"/>
</dbReference>
<keyword evidence="2 5" id="KW-0689">Ribosomal protein</keyword>
<dbReference type="SUPFAM" id="SSF52166">
    <property type="entry name" value="Ribosomal protein L4"/>
    <property type="match status" value="1"/>
</dbReference>
<evidence type="ECO:0000313" key="8">
    <source>
        <dbReference type="Proteomes" id="UP000177960"/>
    </source>
</evidence>
<dbReference type="PANTHER" id="PTHR10746:SF6">
    <property type="entry name" value="LARGE RIBOSOMAL SUBUNIT PROTEIN UL4M"/>
    <property type="match status" value="1"/>
</dbReference>
<evidence type="ECO:0000313" key="7">
    <source>
        <dbReference type="EMBL" id="OGY64457.1"/>
    </source>
</evidence>
<dbReference type="GO" id="GO:0005840">
    <property type="term" value="C:ribosome"/>
    <property type="evidence" value="ECO:0007669"/>
    <property type="project" value="UniProtKB-KW"/>
</dbReference>
<evidence type="ECO:0000256" key="3">
    <source>
        <dbReference type="ARBA" id="ARBA00023274"/>
    </source>
</evidence>
<proteinExistence type="inferred from homology"/>
<feature type="compositionally biased region" description="Basic residues" evidence="6">
    <location>
        <begin position="64"/>
        <end position="76"/>
    </location>
</feature>
<evidence type="ECO:0000256" key="1">
    <source>
        <dbReference type="ARBA" id="ARBA00010528"/>
    </source>
</evidence>
<protein>
    <recommendedName>
        <fullName evidence="4 5">Large ribosomal subunit protein uL4</fullName>
    </recommendedName>
</protein>
<evidence type="ECO:0000256" key="4">
    <source>
        <dbReference type="ARBA" id="ARBA00035244"/>
    </source>
</evidence>
<keyword evidence="3 5" id="KW-0687">Ribonucleoprotein</keyword>
<dbReference type="GO" id="GO:0003735">
    <property type="term" value="F:structural constituent of ribosome"/>
    <property type="evidence" value="ECO:0007669"/>
    <property type="project" value="InterPro"/>
</dbReference>
<dbReference type="InterPro" id="IPR002136">
    <property type="entry name" value="Ribosomal_uL4"/>
</dbReference>
<sequence length="203" mass="22482">MVHLKVYNQHGNVSGEIEGPSFLSEPLNLELIHQIFKSYAANRRTSTAHTKNRGEVRGGGVKPWRQKGTGRARHGSSRSPIWRHGGVVFGPRNTTDFSQKINVKMAKKALAGVLAQKVKAEQLKIVDSFTDKPKTKDIVSVISNLAGNKSSLLVISVGENNAFRAAANLPMVKVLKIKDLNVYEALTHKFIIFDKKAFEELPR</sequence>
<comment type="function">
    <text evidence="5">Forms part of the polypeptide exit tunnel.</text>
</comment>
<dbReference type="GO" id="GO:1990904">
    <property type="term" value="C:ribonucleoprotein complex"/>
    <property type="evidence" value="ECO:0007669"/>
    <property type="project" value="UniProtKB-KW"/>
</dbReference>
<evidence type="ECO:0000256" key="6">
    <source>
        <dbReference type="SAM" id="MobiDB-lite"/>
    </source>
</evidence>
<evidence type="ECO:0000256" key="5">
    <source>
        <dbReference type="HAMAP-Rule" id="MF_01328"/>
    </source>
</evidence>
<comment type="subunit">
    <text evidence="5">Part of the 50S ribosomal subunit.</text>
</comment>
<evidence type="ECO:0000256" key="2">
    <source>
        <dbReference type="ARBA" id="ARBA00022980"/>
    </source>
</evidence>